<dbReference type="InterPro" id="IPR014001">
    <property type="entry name" value="Helicase_ATP-bd"/>
</dbReference>
<sequence length="258" mass="29533">MFTSSLTIRHLFVGFNTKQLLIQSTCLVRYQSGVNIARASKDVDQSQSNENEQELGAFQQFDISAQTQQRLQDRNVRYLFPVQSRSYNDIISGKDCIVQARTGTGKTLAFSLPIVERLQREISRERGRFPRCLVLEPTRELAKQVTNDFLSIKSRLLSISTLYGGKEYSKQELSLQRGSDVVVGTPGRIKDFLNQKKLNLQQCEIVVLDEVDRMLDMGFQHDVDYIIRSIPRSQMIVFSATIPLWLKKSVARYMSPTN</sequence>
<dbReference type="GO" id="GO:0016787">
    <property type="term" value="F:hydrolase activity"/>
    <property type="evidence" value="ECO:0007669"/>
    <property type="project" value="UniProtKB-KW"/>
</dbReference>
<dbReference type="InterPro" id="IPR027417">
    <property type="entry name" value="P-loop_NTPase"/>
</dbReference>
<evidence type="ECO:0000256" key="4">
    <source>
        <dbReference type="ARBA" id="ARBA00022840"/>
    </source>
</evidence>
<dbReference type="SMART" id="SM00487">
    <property type="entry name" value="DEXDc"/>
    <property type="match status" value="1"/>
</dbReference>
<keyword evidence="1" id="KW-0547">Nucleotide-binding</keyword>
<keyword evidence="4" id="KW-0067">ATP-binding</keyword>
<feature type="non-terminal residue" evidence="6">
    <location>
        <position position="1"/>
    </location>
</feature>
<dbReference type="PROSITE" id="PS51192">
    <property type="entry name" value="HELICASE_ATP_BIND_1"/>
    <property type="match status" value="1"/>
</dbReference>
<dbReference type="InterPro" id="IPR044742">
    <property type="entry name" value="DEAD/DEAH_RhlB"/>
</dbReference>
<evidence type="ECO:0000313" key="6">
    <source>
        <dbReference type="EMBL" id="CAF0789324.1"/>
    </source>
</evidence>
<dbReference type="Pfam" id="PF00270">
    <property type="entry name" value="DEAD"/>
    <property type="match status" value="1"/>
</dbReference>
<dbReference type="GO" id="GO:0003676">
    <property type="term" value="F:nucleic acid binding"/>
    <property type="evidence" value="ECO:0007669"/>
    <property type="project" value="InterPro"/>
</dbReference>
<dbReference type="PANTHER" id="PTHR47959:SF1">
    <property type="entry name" value="ATP-DEPENDENT RNA HELICASE DBPA"/>
    <property type="match status" value="1"/>
</dbReference>
<comment type="caution">
    <text evidence="6">The sequence shown here is derived from an EMBL/GenBank/DDBJ whole genome shotgun (WGS) entry which is preliminary data.</text>
</comment>
<organism evidence="6 7">
    <name type="scientific">Adineta ricciae</name>
    <name type="common">Rotifer</name>
    <dbReference type="NCBI Taxonomy" id="249248"/>
    <lineage>
        <taxon>Eukaryota</taxon>
        <taxon>Metazoa</taxon>
        <taxon>Spiralia</taxon>
        <taxon>Gnathifera</taxon>
        <taxon>Rotifera</taxon>
        <taxon>Eurotatoria</taxon>
        <taxon>Bdelloidea</taxon>
        <taxon>Adinetida</taxon>
        <taxon>Adinetidae</taxon>
        <taxon>Adineta</taxon>
    </lineage>
</organism>
<dbReference type="CDD" id="cd00268">
    <property type="entry name" value="DEADc"/>
    <property type="match status" value="1"/>
</dbReference>
<dbReference type="AlphaFoldDB" id="A0A813S1H8"/>
<dbReference type="InterPro" id="IPR011545">
    <property type="entry name" value="DEAD/DEAH_box_helicase_dom"/>
</dbReference>
<dbReference type="SUPFAM" id="SSF52540">
    <property type="entry name" value="P-loop containing nucleoside triphosphate hydrolases"/>
    <property type="match status" value="1"/>
</dbReference>
<dbReference type="PANTHER" id="PTHR47959">
    <property type="entry name" value="ATP-DEPENDENT RNA HELICASE RHLE-RELATED"/>
    <property type="match status" value="1"/>
</dbReference>
<accession>A0A813S1H8</accession>
<evidence type="ECO:0000256" key="3">
    <source>
        <dbReference type="ARBA" id="ARBA00022806"/>
    </source>
</evidence>
<name>A0A813S1H8_ADIRI</name>
<keyword evidence="3" id="KW-0347">Helicase</keyword>
<keyword evidence="2" id="KW-0378">Hydrolase</keyword>
<proteinExistence type="predicted"/>
<evidence type="ECO:0000313" key="7">
    <source>
        <dbReference type="Proteomes" id="UP000663828"/>
    </source>
</evidence>
<dbReference type="EMBL" id="CAJNOR010000083">
    <property type="protein sequence ID" value="CAF0789324.1"/>
    <property type="molecule type" value="Genomic_DNA"/>
</dbReference>
<dbReference type="InterPro" id="IPR050079">
    <property type="entry name" value="DEAD_box_RNA_helicase"/>
</dbReference>
<dbReference type="GO" id="GO:0003724">
    <property type="term" value="F:RNA helicase activity"/>
    <property type="evidence" value="ECO:0007669"/>
    <property type="project" value="TreeGrafter"/>
</dbReference>
<dbReference type="Gene3D" id="3.40.50.300">
    <property type="entry name" value="P-loop containing nucleotide triphosphate hydrolases"/>
    <property type="match status" value="1"/>
</dbReference>
<evidence type="ECO:0000256" key="1">
    <source>
        <dbReference type="ARBA" id="ARBA00022741"/>
    </source>
</evidence>
<dbReference type="Proteomes" id="UP000663828">
    <property type="component" value="Unassembled WGS sequence"/>
</dbReference>
<gene>
    <name evidence="6" type="ORF">XAT740_LOCUS2396</name>
</gene>
<keyword evidence="7" id="KW-1185">Reference proteome</keyword>
<dbReference type="GO" id="GO:0005524">
    <property type="term" value="F:ATP binding"/>
    <property type="evidence" value="ECO:0007669"/>
    <property type="project" value="UniProtKB-KW"/>
</dbReference>
<feature type="domain" description="Helicase ATP-binding" evidence="5">
    <location>
        <begin position="87"/>
        <end position="258"/>
    </location>
</feature>
<reference evidence="6" key="1">
    <citation type="submission" date="2021-02" db="EMBL/GenBank/DDBJ databases">
        <authorList>
            <person name="Nowell W R."/>
        </authorList>
    </citation>
    <scope>NUCLEOTIDE SEQUENCE</scope>
</reference>
<protein>
    <recommendedName>
        <fullName evidence="5">Helicase ATP-binding domain-containing protein</fullName>
    </recommendedName>
</protein>
<evidence type="ECO:0000259" key="5">
    <source>
        <dbReference type="PROSITE" id="PS51192"/>
    </source>
</evidence>
<dbReference type="GO" id="GO:0005829">
    <property type="term" value="C:cytosol"/>
    <property type="evidence" value="ECO:0007669"/>
    <property type="project" value="TreeGrafter"/>
</dbReference>
<evidence type="ECO:0000256" key="2">
    <source>
        <dbReference type="ARBA" id="ARBA00022801"/>
    </source>
</evidence>